<keyword evidence="1" id="KW-0813">Transport</keyword>
<dbReference type="GO" id="GO:0042910">
    <property type="term" value="F:xenobiotic transmembrane transporter activity"/>
    <property type="evidence" value="ECO:0007669"/>
    <property type="project" value="InterPro"/>
</dbReference>
<proteinExistence type="predicted"/>
<dbReference type="EMBL" id="JALY01000043">
    <property type="protein sequence ID" value="POZ93417.1"/>
    <property type="molecule type" value="Genomic_DNA"/>
</dbReference>
<evidence type="ECO:0008006" key="5">
    <source>
        <dbReference type="Google" id="ProtNLM"/>
    </source>
</evidence>
<organism evidence="3 4">
    <name type="scientific">Petrotoga halophila DSM 16923</name>
    <dbReference type="NCBI Taxonomy" id="1122953"/>
    <lineage>
        <taxon>Bacteria</taxon>
        <taxon>Thermotogati</taxon>
        <taxon>Thermotogota</taxon>
        <taxon>Thermotogae</taxon>
        <taxon>Petrotogales</taxon>
        <taxon>Petrotogaceae</taxon>
        <taxon>Petrotoga</taxon>
    </lineage>
</organism>
<keyword evidence="2" id="KW-0472">Membrane</keyword>
<accession>A0A2S5EJX9</accession>
<dbReference type="Proteomes" id="UP000236950">
    <property type="component" value="Unassembled WGS sequence"/>
</dbReference>
<gene>
    <name evidence="3" type="ORF">AA81_01820</name>
</gene>
<dbReference type="GO" id="GO:0005886">
    <property type="term" value="C:plasma membrane"/>
    <property type="evidence" value="ECO:0007669"/>
    <property type="project" value="TreeGrafter"/>
</dbReference>
<reference evidence="3 4" key="1">
    <citation type="submission" date="2014-01" db="EMBL/GenBank/DDBJ databases">
        <title>Comparative genomics of Petrotoga.</title>
        <authorList>
            <person name="Chow K."/>
            <person name="Charchuk R."/>
            <person name="Nesbo C.L."/>
        </authorList>
    </citation>
    <scope>NUCLEOTIDE SEQUENCE [LARGE SCALE GENOMIC DNA]</scope>
    <source>
        <strain evidence="3 4">DSM 16923</strain>
    </source>
</reference>
<evidence type="ECO:0000256" key="2">
    <source>
        <dbReference type="SAM" id="Phobius"/>
    </source>
</evidence>
<dbReference type="PANTHER" id="PTHR43298">
    <property type="entry name" value="MULTIDRUG RESISTANCE PROTEIN NORM-RELATED"/>
    <property type="match status" value="1"/>
</dbReference>
<name>A0A2S5EJX9_9BACT</name>
<sequence>MEIYKRIIRIAFPIALQQVIFTSVNFVDTLMIGLLGEVAIASVGLSNQFFFLYNLILFGLVSGGGIFFAQYWGKKDEDGLSRSVALTILSSLLFSIPFFYENSARTLSNLLER</sequence>
<dbReference type="RefSeq" id="WP_245863365.1">
    <property type="nucleotide sequence ID" value="NZ_JALY01000043.1"/>
</dbReference>
<feature type="transmembrane region" description="Helical" evidence="2">
    <location>
        <begin position="20"/>
        <end position="45"/>
    </location>
</feature>
<protein>
    <recommendedName>
        <fullName evidence="5">Multidrug transporter MATE</fullName>
    </recommendedName>
</protein>
<keyword evidence="2" id="KW-1133">Transmembrane helix</keyword>
<dbReference type="InterPro" id="IPR002528">
    <property type="entry name" value="MATE_fam"/>
</dbReference>
<dbReference type="AlphaFoldDB" id="A0A2S5EJX9"/>
<evidence type="ECO:0000256" key="1">
    <source>
        <dbReference type="ARBA" id="ARBA00022448"/>
    </source>
</evidence>
<comment type="caution">
    <text evidence="3">The sequence shown here is derived from an EMBL/GenBank/DDBJ whole genome shotgun (WGS) entry which is preliminary data.</text>
</comment>
<dbReference type="GO" id="GO:0015297">
    <property type="term" value="F:antiporter activity"/>
    <property type="evidence" value="ECO:0007669"/>
    <property type="project" value="InterPro"/>
</dbReference>
<evidence type="ECO:0000313" key="4">
    <source>
        <dbReference type="Proteomes" id="UP000236950"/>
    </source>
</evidence>
<feature type="transmembrane region" description="Helical" evidence="2">
    <location>
        <begin position="51"/>
        <end position="72"/>
    </location>
</feature>
<dbReference type="Pfam" id="PF01554">
    <property type="entry name" value="MatE"/>
    <property type="match status" value="1"/>
</dbReference>
<feature type="transmembrane region" description="Helical" evidence="2">
    <location>
        <begin position="84"/>
        <end position="100"/>
    </location>
</feature>
<dbReference type="PANTHER" id="PTHR43298:SF2">
    <property type="entry name" value="FMN_FAD EXPORTER YEEO-RELATED"/>
    <property type="match status" value="1"/>
</dbReference>
<dbReference type="InterPro" id="IPR050222">
    <property type="entry name" value="MATE_MdtK"/>
</dbReference>
<keyword evidence="4" id="KW-1185">Reference proteome</keyword>
<keyword evidence="2" id="KW-0812">Transmembrane</keyword>
<evidence type="ECO:0000313" key="3">
    <source>
        <dbReference type="EMBL" id="POZ93417.1"/>
    </source>
</evidence>